<protein>
    <recommendedName>
        <fullName evidence="7">Aspartate--tRNA ligase</fullName>
        <ecNumber evidence="7">6.1.1.12</ecNumber>
    </recommendedName>
    <alternativeName>
        <fullName evidence="7">Aspartyl-tRNA synthetase</fullName>
        <shortName evidence="7">AspRS</shortName>
    </alternativeName>
</protein>
<dbReference type="EC" id="6.1.1.12" evidence="7"/>
<dbReference type="NCBIfam" id="TIGR00459">
    <property type="entry name" value="aspS_bact"/>
    <property type="match status" value="1"/>
</dbReference>
<dbReference type="PROSITE" id="PS50862">
    <property type="entry name" value="AA_TRNA_LIGASE_II"/>
    <property type="match status" value="1"/>
</dbReference>
<feature type="region of interest" description="Aspartate" evidence="7">
    <location>
        <begin position="197"/>
        <end position="200"/>
    </location>
</feature>
<dbReference type="SUPFAM" id="SSF55681">
    <property type="entry name" value="Class II aaRS and biotin synthetases"/>
    <property type="match status" value="1"/>
</dbReference>
<comment type="function">
    <text evidence="7">Catalyzes the attachment of L-aspartate to tRNA(Asp) in a two-step reaction: L-aspartate is first activated by ATP to form Asp-AMP and then transferred to the acceptor end of tRNA(Asp).</text>
</comment>
<organism evidence="9 10">
    <name type="scientific">Olivibacter domesticus</name>
    <name type="common">Pseudosphingobacterium domesticum</name>
    <dbReference type="NCBI Taxonomy" id="407022"/>
    <lineage>
        <taxon>Bacteria</taxon>
        <taxon>Pseudomonadati</taxon>
        <taxon>Bacteroidota</taxon>
        <taxon>Sphingobacteriia</taxon>
        <taxon>Sphingobacteriales</taxon>
        <taxon>Sphingobacteriaceae</taxon>
        <taxon>Olivibacter</taxon>
    </lineage>
</organism>
<reference evidence="10" key="1">
    <citation type="submission" date="2016-10" db="EMBL/GenBank/DDBJ databases">
        <authorList>
            <person name="Varghese N."/>
            <person name="Submissions S."/>
        </authorList>
    </citation>
    <scope>NUCLEOTIDE SEQUENCE [LARGE SCALE GENOMIC DNA]</scope>
    <source>
        <strain evidence="10">DSM 18733</strain>
    </source>
</reference>
<dbReference type="Gene3D" id="2.40.50.140">
    <property type="entry name" value="Nucleic acid-binding proteins"/>
    <property type="match status" value="1"/>
</dbReference>
<feature type="binding site" evidence="7">
    <location>
        <position position="485"/>
    </location>
    <ligand>
        <name>L-aspartate</name>
        <dbReference type="ChEBI" id="CHEBI:29991"/>
    </ligand>
</feature>
<feature type="binding site" evidence="7">
    <location>
        <begin position="530"/>
        <end position="533"/>
    </location>
    <ligand>
        <name>ATP</name>
        <dbReference type="ChEBI" id="CHEBI:30616"/>
    </ligand>
</feature>
<dbReference type="Pfam" id="PF00152">
    <property type="entry name" value="tRNA-synt_2"/>
    <property type="match status" value="1"/>
</dbReference>
<dbReference type="EMBL" id="FOAF01000003">
    <property type="protein sequence ID" value="SEL73842.1"/>
    <property type="molecule type" value="Genomic_DNA"/>
</dbReference>
<feature type="binding site" evidence="7">
    <location>
        <position position="444"/>
    </location>
    <ligand>
        <name>L-aspartate</name>
        <dbReference type="ChEBI" id="CHEBI:29991"/>
    </ligand>
</feature>
<feature type="binding site" evidence="7">
    <location>
        <begin position="219"/>
        <end position="221"/>
    </location>
    <ligand>
        <name>ATP</name>
        <dbReference type="ChEBI" id="CHEBI:30616"/>
    </ligand>
</feature>
<dbReference type="SUPFAM" id="SSF50249">
    <property type="entry name" value="Nucleic acid-binding proteins"/>
    <property type="match status" value="1"/>
</dbReference>
<dbReference type="Pfam" id="PF01336">
    <property type="entry name" value="tRNA_anti-codon"/>
    <property type="match status" value="1"/>
</dbReference>
<dbReference type="NCBIfam" id="NF001750">
    <property type="entry name" value="PRK00476.1"/>
    <property type="match status" value="1"/>
</dbReference>
<dbReference type="Proteomes" id="UP000199421">
    <property type="component" value="Unassembled WGS sequence"/>
</dbReference>
<evidence type="ECO:0000256" key="1">
    <source>
        <dbReference type="ARBA" id="ARBA00006303"/>
    </source>
</evidence>
<evidence type="ECO:0000259" key="8">
    <source>
        <dbReference type="PROSITE" id="PS50862"/>
    </source>
</evidence>
<keyword evidence="7" id="KW-0963">Cytoplasm</keyword>
<dbReference type="InterPro" id="IPR002312">
    <property type="entry name" value="Asp/Asn-tRNA-synth_IIb"/>
</dbReference>
<dbReference type="InterPro" id="IPR012340">
    <property type="entry name" value="NA-bd_OB-fold"/>
</dbReference>
<dbReference type="InterPro" id="IPR004364">
    <property type="entry name" value="Aa-tRNA-synt_II"/>
</dbReference>
<dbReference type="InterPro" id="IPR047090">
    <property type="entry name" value="AspRS_core"/>
</dbReference>
<dbReference type="HAMAP" id="MF_00044">
    <property type="entry name" value="Asp_tRNA_synth_type1"/>
    <property type="match status" value="1"/>
</dbReference>
<evidence type="ECO:0000313" key="10">
    <source>
        <dbReference type="Proteomes" id="UP000199421"/>
    </source>
</evidence>
<dbReference type="RefSeq" id="WP_093326430.1">
    <property type="nucleotide sequence ID" value="NZ_FOAF01000003.1"/>
</dbReference>
<dbReference type="InterPro" id="IPR029351">
    <property type="entry name" value="GAD_dom"/>
</dbReference>
<dbReference type="InterPro" id="IPR045864">
    <property type="entry name" value="aa-tRNA-synth_II/BPL/LPL"/>
</dbReference>
<evidence type="ECO:0000256" key="4">
    <source>
        <dbReference type="ARBA" id="ARBA00022840"/>
    </source>
</evidence>
<dbReference type="AlphaFoldDB" id="A0A1H7SMK1"/>
<dbReference type="STRING" id="407022.SAMN05661044_03296"/>
<keyword evidence="4 7" id="KW-0067">ATP-binding</keyword>
<comment type="subunit">
    <text evidence="7">Homodimer.</text>
</comment>
<dbReference type="GO" id="GO:0006422">
    <property type="term" value="P:aspartyl-tRNA aminoacylation"/>
    <property type="evidence" value="ECO:0007669"/>
    <property type="project" value="UniProtKB-UniRule"/>
</dbReference>
<dbReference type="GO" id="GO:0005737">
    <property type="term" value="C:cytoplasm"/>
    <property type="evidence" value="ECO:0007669"/>
    <property type="project" value="UniProtKB-SubCell"/>
</dbReference>
<dbReference type="InterPro" id="IPR004524">
    <property type="entry name" value="Asp-tRNA-ligase_1"/>
</dbReference>
<feature type="binding site" evidence="7">
    <location>
        <position position="228"/>
    </location>
    <ligand>
        <name>ATP</name>
        <dbReference type="ChEBI" id="CHEBI:30616"/>
    </ligand>
</feature>
<comment type="similarity">
    <text evidence="1 7">Belongs to the class-II aminoacyl-tRNA synthetase family. Type 1 subfamily.</text>
</comment>
<evidence type="ECO:0000256" key="5">
    <source>
        <dbReference type="ARBA" id="ARBA00022917"/>
    </source>
</evidence>
<dbReference type="Gene3D" id="3.30.1360.30">
    <property type="entry name" value="GAD-like domain"/>
    <property type="match status" value="1"/>
</dbReference>
<gene>
    <name evidence="7" type="primary">aspS</name>
    <name evidence="9" type="ORF">SAMN05661044_03296</name>
</gene>
<dbReference type="CDD" id="cd04317">
    <property type="entry name" value="EcAspRS_like_N"/>
    <property type="match status" value="1"/>
</dbReference>
<evidence type="ECO:0000313" key="9">
    <source>
        <dbReference type="EMBL" id="SEL73842.1"/>
    </source>
</evidence>
<dbReference type="InterPro" id="IPR047089">
    <property type="entry name" value="Asp-tRNA-ligase_1_N"/>
</dbReference>
<keyword evidence="10" id="KW-1185">Reference proteome</keyword>
<evidence type="ECO:0000256" key="7">
    <source>
        <dbReference type="HAMAP-Rule" id="MF_00044"/>
    </source>
</evidence>
<dbReference type="OrthoDB" id="9802326at2"/>
<name>A0A1H7SMK1_OLID1</name>
<keyword evidence="5 7" id="KW-0648">Protein biosynthesis</keyword>
<feature type="domain" description="Aminoacyl-transfer RNA synthetases class-II family profile" evidence="8">
    <location>
        <begin position="142"/>
        <end position="551"/>
    </location>
</feature>
<dbReference type="InterPro" id="IPR006195">
    <property type="entry name" value="aa-tRNA-synth_II"/>
</dbReference>
<feature type="binding site" evidence="7">
    <location>
        <position position="219"/>
    </location>
    <ligand>
        <name>L-aspartate</name>
        <dbReference type="ChEBI" id="CHEBI:29991"/>
    </ligand>
</feature>
<sequence>MYRTHTCGELTIADLGKEITLCGWVQKSRDLGGMTFVDMRDRYGLTQLAFNTDDDETLRARARELGREYVIQVKGTVIERSSKNLKIPTGEIEISVSSLEVLNAAKLPPFLIEDETDGGEDLRMKYRYLDLRRNPVRSNLILRHKMAQVVRAFLDNEAFIEVETPVLIKSTPEGARDFVVPSRMNQGEFYALPQSPQTFKQLLMVSGFDRYFQIVKCFRDEDLRADRQPEFTQIDCEMSFVEQEDILNIFEGLIRDLFKKVKNVEIGGLPRMTYAEAMRLYGSDKPDTRFGMEFFELTDFAKGHGFPVFDNAALVVGINAKGCASYTRKQLDALTDFVKRPQIGATGLIYLRINEDGSLKSSVDKFFDLEQLKTWATAFRGEPGDLILIMAGEVDKTRKQLNELRLEMGNQLGLRDKNKFSALWVVDFPLLEWDEETARYHAMHHPFTSPKPEDIRLLDSEPGAVRANAYDMVINGTEVGGGSIRIHDKKLQQLMFKHLGFSEEEAQKQFGFLLEAFTYGAPPHGGIAFGFDRLASIFAELDTIRDVIAFPKNNAGRDVMIDSPSTIAQEQLNELKIAVKN</sequence>
<keyword evidence="2 7" id="KW-0436">Ligase</keyword>
<dbReference type="PANTHER" id="PTHR22594:SF5">
    <property type="entry name" value="ASPARTATE--TRNA LIGASE, MITOCHONDRIAL"/>
    <property type="match status" value="1"/>
</dbReference>
<feature type="binding site" evidence="7">
    <location>
        <position position="173"/>
    </location>
    <ligand>
        <name>L-aspartate</name>
        <dbReference type="ChEBI" id="CHEBI:29991"/>
    </ligand>
</feature>
<dbReference type="CDD" id="cd00777">
    <property type="entry name" value="AspRS_core"/>
    <property type="match status" value="1"/>
</dbReference>
<dbReference type="SUPFAM" id="SSF55261">
    <property type="entry name" value="GAD domain-like"/>
    <property type="match status" value="1"/>
</dbReference>
<keyword evidence="3 7" id="KW-0547">Nucleotide-binding</keyword>
<dbReference type="InterPro" id="IPR004365">
    <property type="entry name" value="NA-bd_OB_tRNA"/>
</dbReference>
<dbReference type="PRINTS" id="PR01042">
    <property type="entry name" value="TRNASYNTHASP"/>
</dbReference>
<keyword evidence="6 7" id="KW-0030">Aminoacyl-tRNA synthetase</keyword>
<evidence type="ECO:0000256" key="6">
    <source>
        <dbReference type="ARBA" id="ARBA00023146"/>
    </source>
</evidence>
<dbReference type="GO" id="GO:0004815">
    <property type="term" value="F:aspartate-tRNA ligase activity"/>
    <property type="evidence" value="ECO:0007669"/>
    <property type="project" value="UniProtKB-UniRule"/>
</dbReference>
<dbReference type="InterPro" id="IPR004115">
    <property type="entry name" value="GAD-like_sf"/>
</dbReference>
<accession>A0A1H7SMK1</accession>
<dbReference type="Gene3D" id="3.30.930.10">
    <property type="entry name" value="Bira Bifunctional Protein, Domain 2"/>
    <property type="match status" value="1"/>
</dbReference>
<dbReference type="GO" id="GO:0003676">
    <property type="term" value="F:nucleic acid binding"/>
    <property type="evidence" value="ECO:0007669"/>
    <property type="project" value="InterPro"/>
</dbReference>
<dbReference type="PANTHER" id="PTHR22594">
    <property type="entry name" value="ASPARTYL/LYSYL-TRNA SYNTHETASE"/>
    <property type="match status" value="1"/>
</dbReference>
<evidence type="ECO:0000256" key="3">
    <source>
        <dbReference type="ARBA" id="ARBA00022741"/>
    </source>
</evidence>
<dbReference type="GO" id="GO:0005524">
    <property type="term" value="F:ATP binding"/>
    <property type="evidence" value="ECO:0007669"/>
    <property type="project" value="UniProtKB-UniRule"/>
</dbReference>
<proteinExistence type="inferred from homology"/>
<comment type="catalytic activity">
    <reaction evidence="7">
        <text>tRNA(Asp) + L-aspartate + ATP = L-aspartyl-tRNA(Asp) + AMP + diphosphate</text>
        <dbReference type="Rhea" id="RHEA:19649"/>
        <dbReference type="Rhea" id="RHEA-COMP:9660"/>
        <dbReference type="Rhea" id="RHEA-COMP:9678"/>
        <dbReference type="ChEBI" id="CHEBI:29991"/>
        <dbReference type="ChEBI" id="CHEBI:30616"/>
        <dbReference type="ChEBI" id="CHEBI:33019"/>
        <dbReference type="ChEBI" id="CHEBI:78442"/>
        <dbReference type="ChEBI" id="CHEBI:78516"/>
        <dbReference type="ChEBI" id="CHEBI:456215"/>
        <dbReference type="EC" id="6.1.1.12"/>
    </reaction>
</comment>
<dbReference type="Pfam" id="PF02938">
    <property type="entry name" value="GAD"/>
    <property type="match status" value="1"/>
</dbReference>
<comment type="subcellular location">
    <subcellularLocation>
        <location evidence="7">Cytoplasm</location>
    </subcellularLocation>
</comment>
<feature type="binding site" evidence="7">
    <location>
        <position position="478"/>
    </location>
    <ligand>
        <name>ATP</name>
        <dbReference type="ChEBI" id="CHEBI:30616"/>
    </ligand>
</feature>
<evidence type="ECO:0000256" key="2">
    <source>
        <dbReference type="ARBA" id="ARBA00022598"/>
    </source>
</evidence>
<comment type="caution">
    <text evidence="7">Lacks conserved residue(s) required for the propagation of feature annotation.</text>
</comment>